<dbReference type="Gene3D" id="3.40.50.620">
    <property type="entry name" value="HUPs"/>
    <property type="match status" value="1"/>
</dbReference>
<evidence type="ECO:0000313" key="2">
    <source>
        <dbReference type="EMBL" id="GBG26925.1"/>
    </source>
</evidence>
<dbReference type="InterPro" id="IPR003848">
    <property type="entry name" value="DUF218"/>
</dbReference>
<dbReference type="OrthoDB" id="17725at2759"/>
<name>A0A2R5G8Q6_9STRA</name>
<comment type="caution">
    <text evidence="2">The sequence shown here is derived from an EMBL/GenBank/DDBJ whole genome shotgun (WGS) entry which is preliminary data.</text>
</comment>
<dbReference type="CDD" id="cd06259">
    <property type="entry name" value="YdcF-like"/>
    <property type="match status" value="1"/>
</dbReference>
<reference evidence="2 3" key="1">
    <citation type="submission" date="2017-12" db="EMBL/GenBank/DDBJ databases">
        <title>Sequencing, de novo assembly and annotation of complete genome of a new Thraustochytrid species, strain FCC1311.</title>
        <authorList>
            <person name="Sedici K."/>
            <person name="Godart F."/>
            <person name="Aiese Cigliano R."/>
            <person name="Sanseverino W."/>
            <person name="Barakat M."/>
            <person name="Ortet P."/>
            <person name="Marechal E."/>
            <person name="Cagnac O."/>
            <person name="Amato A."/>
        </authorList>
    </citation>
    <scope>NUCLEOTIDE SEQUENCE [LARGE SCALE GENOMIC DNA]</scope>
</reference>
<gene>
    <name evidence="2" type="ORF">FCC1311_031482</name>
</gene>
<evidence type="ECO:0000259" key="1">
    <source>
        <dbReference type="Pfam" id="PF02698"/>
    </source>
</evidence>
<dbReference type="InterPro" id="IPR014729">
    <property type="entry name" value="Rossmann-like_a/b/a_fold"/>
</dbReference>
<dbReference type="EMBL" id="BEYU01000025">
    <property type="protein sequence ID" value="GBG26925.1"/>
    <property type="molecule type" value="Genomic_DNA"/>
</dbReference>
<evidence type="ECO:0000313" key="3">
    <source>
        <dbReference type="Proteomes" id="UP000241890"/>
    </source>
</evidence>
<organism evidence="2 3">
    <name type="scientific">Hondaea fermentalgiana</name>
    <dbReference type="NCBI Taxonomy" id="2315210"/>
    <lineage>
        <taxon>Eukaryota</taxon>
        <taxon>Sar</taxon>
        <taxon>Stramenopiles</taxon>
        <taxon>Bigyra</taxon>
        <taxon>Labyrinthulomycetes</taxon>
        <taxon>Thraustochytrida</taxon>
        <taxon>Thraustochytriidae</taxon>
        <taxon>Hondaea</taxon>
    </lineage>
</organism>
<dbReference type="InParanoid" id="A0A2R5G8Q6"/>
<dbReference type="Proteomes" id="UP000241890">
    <property type="component" value="Unassembled WGS sequence"/>
</dbReference>
<feature type="domain" description="DUF218" evidence="1">
    <location>
        <begin position="8"/>
        <end position="137"/>
    </location>
</feature>
<dbReference type="AlphaFoldDB" id="A0A2R5G8Q6"/>
<keyword evidence="3" id="KW-1185">Reference proteome</keyword>
<protein>
    <recommendedName>
        <fullName evidence="1">DUF218 domain-containing protein</fullName>
    </recommendedName>
</protein>
<proteinExistence type="predicted"/>
<sequence>MEPDMRRIMVVLGQQLNPDGSMTKILKDRCTRAAIAFEEISANEGLKTSIIVSGGGVEKVGFPESKLMRENLVEGHGLPDDCVHEEGESTTTAENATNVKRMLDEDALGFTPREILLVTSKFHMPRAHYLFEREFNGDVEIREVIASDAGLPKEDGDLDGHINQYSVEQRYAFEAKLLEELRAADEN</sequence>
<dbReference type="PANTHER" id="PTHR30336:SF20">
    <property type="entry name" value="DUF218 DOMAIN-CONTAINING PROTEIN"/>
    <property type="match status" value="1"/>
</dbReference>
<dbReference type="GO" id="GO:0005886">
    <property type="term" value="C:plasma membrane"/>
    <property type="evidence" value="ECO:0007669"/>
    <property type="project" value="TreeGrafter"/>
</dbReference>
<dbReference type="InterPro" id="IPR051599">
    <property type="entry name" value="Cell_Envelope_Assoc"/>
</dbReference>
<dbReference type="PANTHER" id="PTHR30336">
    <property type="entry name" value="INNER MEMBRANE PROTEIN, PROBABLE PERMEASE"/>
    <property type="match status" value="1"/>
</dbReference>
<accession>A0A2R5G8Q6</accession>
<dbReference type="Pfam" id="PF02698">
    <property type="entry name" value="DUF218"/>
    <property type="match status" value="1"/>
</dbReference>